<name>A0A2V4EFJ9_9GAMM</name>
<dbReference type="AlphaFoldDB" id="A0A2V4EFJ9"/>
<proteinExistence type="predicted"/>
<gene>
    <name evidence="1" type="ORF">DKK70_08570</name>
</gene>
<organism evidence="1 2">
    <name type="scientific">Gilliamella apicola</name>
    <dbReference type="NCBI Taxonomy" id="1196095"/>
    <lineage>
        <taxon>Bacteria</taxon>
        <taxon>Pseudomonadati</taxon>
        <taxon>Pseudomonadota</taxon>
        <taxon>Gammaproteobacteria</taxon>
        <taxon>Orbales</taxon>
        <taxon>Orbaceae</taxon>
        <taxon>Gilliamella</taxon>
    </lineage>
</organism>
<comment type="caution">
    <text evidence="1">The sequence shown here is derived from an EMBL/GenBank/DDBJ whole genome shotgun (WGS) entry which is preliminary data.</text>
</comment>
<evidence type="ECO:0000313" key="1">
    <source>
        <dbReference type="EMBL" id="PXZ07037.1"/>
    </source>
</evidence>
<sequence>MKLLSLNKLMLVERNIIVMSDTNQDEEIEDNENLVGAVDKYLVLNSNELISYGLDNYKIGDHCHIKNINDDYVFKMIYKNITIVELSE</sequence>
<dbReference type="Proteomes" id="UP000247932">
    <property type="component" value="Unassembled WGS sequence"/>
</dbReference>
<accession>A0A2V4EFJ9</accession>
<evidence type="ECO:0000313" key="2">
    <source>
        <dbReference type="Proteomes" id="UP000247932"/>
    </source>
</evidence>
<keyword evidence="2" id="KW-1185">Reference proteome</keyword>
<reference evidence="1 2" key="1">
    <citation type="submission" date="2018-05" db="EMBL/GenBank/DDBJ databases">
        <title>Reference genomes for bee gut microbiota database.</title>
        <authorList>
            <person name="Ellegaard K.M."/>
        </authorList>
    </citation>
    <scope>NUCLEOTIDE SEQUENCE [LARGE SCALE GENOMIC DNA]</scope>
    <source>
        <strain evidence="1 2">ESL0182</strain>
    </source>
</reference>
<dbReference type="EMBL" id="QGLR01000010">
    <property type="protein sequence ID" value="PXZ07037.1"/>
    <property type="molecule type" value="Genomic_DNA"/>
</dbReference>
<protein>
    <submittedName>
        <fullName evidence="1">Uncharacterized protein</fullName>
    </submittedName>
</protein>